<feature type="transmembrane region" description="Helical" evidence="1">
    <location>
        <begin position="116"/>
        <end position="135"/>
    </location>
</feature>
<keyword evidence="2" id="KW-0732">Signal</keyword>
<dbReference type="EMBL" id="BNDV01000016">
    <property type="protein sequence ID" value="GHI17256.1"/>
    <property type="molecule type" value="Genomic_DNA"/>
</dbReference>
<dbReference type="Gene3D" id="1.20.1250.20">
    <property type="entry name" value="MFS general substrate transporter like domains"/>
    <property type="match status" value="1"/>
</dbReference>
<reference evidence="4" key="1">
    <citation type="submission" date="2020-09" db="EMBL/GenBank/DDBJ databases">
        <title>Whole genome shotgun sequence of Streptomyces cinnamonensis NBRC 15873.</title>
        <authorList>
            <person name="Komaki H."/>
            <person name="Tamura T."/>
        </authorList>
    </citation>
    <scope>NUCLEOTIDE SEQUENCE [LARGE SCALE GENOMIC DNA]</scope>
    <source>
        <strain evidence="4">NBRC 15873</strain>
    </source>
</reference>
<feature type="signal peptide" evidence="2">
    <location>
        <begin position="1"/>
        <end position="21"/>
    </location>
</feature>
<organism evidence="3 4">
    <name type="scientific">Streptomyces virginiae</name>
    <name type="common">Streptomyces cinnamonensis</name>
    <dbReference type="NCBI Taxonomy" id="1961"/>
    <lineage>
        <taxon>Bacteria</taxon>
        <taxon>Bacillati</taxon>
        <taxon>Actinomycetota</taxon>
        <taxon>Actinomycetes</taxon>
        <taxon>Kitasatosporales</taxon>
        <taxon>Streptomycetaceae</taxon>
        <taxon>Streptomyces</taxon>
    </lineage>
</organism>
<feature type="transmembrane region" description="Helical" evidence="1">
    <location>
        <begin position="278"/>
        <end position="300"/>
    </location>
</feature>
<evidence type="ECO:0000256" key="2">
    <source>
        <dbReference type="SAM" id="SignalP"/>
    </source>
</evidence>
<keyword evidence="1" id="KW-0472">Membrane</keyword>
<dbReference type="Proteomes" id="UP000660554">
    <property type="component" value="Unassembled WGS sequence"/>
</dbReference>
<dbReference type="PANTHER" id="PTHR23542">
    <property type="match status" value="1"/>
</dbReference>
<feature type="chain" id="PRO_5046416579" description="Transporter" evidence="2">
    <location>
        <begin position="22"/>
        <end position="439"/>
    </location>
</feature>
<evidence type="ECO:0000313" key="3">
    <source>
        <dbReference type="EMBL" id="GHI17256.1"/>
    </source>
</evidence>
<evidence type="ECO:0000313" key="4">
    <source>
        <dbReference type="Proteomes" id="UP000660554"/>
    </source>
</evidence>
<name>A0ABQ3NWW3_STRVG</name>
<feature type="transmembrane region" description="Helical" evidence="1">
    <location>
        <begin position="397"/>
        <end position="417"/>
    </location>
</feature>
<feature type="transmembrane region" description="Helical" evidence="1">
    <location>
        <begin position="56"/>
        <end position="76"/>
    </location>
</feature>
<dbReference type="SUPFAM" id="SSF103473">
    <property type="entry name" value="MFS general substrate transporter"/>
    <property type="match status" value="1"/>
</dbReference>
<dbReference type="InterPro" id="IPR011701">
    <property type="entry name" value="MFS"/>
</dbReference>
<proteinExistence type="predicted"/>
<feature type="transmembrane region" description="Helical" evidence="1">
    <location>
        <begin position="83"/>
        <end position="104"/>
    </location>
</feature>
<protein>
    <recommendedName>
        <fullName evidence="5">Transporter</fullName>
    </recommendedName>
</protein>
<feature type="transmembrane region" description="Helical" evidence="1">
    <location>
        <begin position="307"/>
        <end position="325"/>
    </location>
</feature>
<keyword evidence="1" id="KW-0812">Transmembrane</keyword>
<keyword evidence="4" id="KW-1185">Reference proteome</keyword>
<feature type="transmembrane region" description="Helical" evidence="1">
    <location>
        <begin position="371"/>
        <end position="391"/>
    </location>
</feature>
<dbReference type="InterPro" id="IPR036259">
    <property type="entry name" value="MFS_trans_sf"/>
</dbReference>
<accession>A0ABQ3NWW3</accession>
<dbReference type="PANTHER" id="PTHR23542:SF1">
    <property type="entry name" value="MAJOR FACILITATOR SUPERFAMILY (MFS) PROFILE DOMAIN-CONTAINING PROTEIN"/>
    <property type="match status" value="1"/>
</dbReference>
<evidence type="ECO:0000256" key="1">
    <source>
        <dbReference type="SAM" id="Phobius"/>
    </source>
</evidence>
<gene>
    <name evidence="3" type="ORF">Scinn_67190</name>
</gene>
<feature type="transmembrane region" description="Helical" evidence="1">
    <location>
        <begin position="251"/>
        <end position="272"/>
    </location>
</feature>
<keyword evidence="1" id="KW-1133">Transmembrane helix</keyword>
<feature type="transmembrane region" description="Helical" evidence="1">
    <location>
        <begin position="331"/>
        <end position="350"/>
    </location>
</feature>
<dbReference type="Pfam" id="PF07690">
    <property type="entry name" value="MFS_1"/>
    <property type="match status" value="1"/>
</dbReference>
<comment type="caution">
    <text evidence="3">The sequence shown here is derived from an EMBL/GenBank/DDBJ whole genome shotgun (WGS) entry which is preliminary data.</text>
</comment>
<sequence>MPLMTVTGSTLVITAASPAPATAPAAAPAARRRTAGRAPGPYRRLFALPGTRGFTAGNLIARLPMGMFGVSAVMMIAGQRGSYALAGAVTATGLAATAVVAPLTARLIDRHGQARIAVPATLIAVLGSLSLIVCVRTGAPAWTLFASYAVTATTPNIGGMSRARWTHLLRDSPAAHHTAMSFEQAADELCFMLGPVLAAFLCGVLFPEAGTLAGAALLLTGMLVFTSCRATQPPVTAIPRRGSPLRALGPLLPLFLVTGVVFGSMEVASIAYLDFQGLGAASGLVLALQAAGSCAAGLLYGTVRARSLKACVCALAVLMTLPWAAAATGSVPALACALVLAGMATAPTMVTAMSQVHARTPEGRINEGMTLAVTAIFAGIAVGSASAGSVVEGAGPVAAYAVPAAAALVALAVALTGRSIRRPSDHSRVVRTAAARDPQ</sequence>
<evidence type="ECO:0008006" key="5">
    <source>
        <dbReference type="Google" id="ProtNLM"/>
    </source>
</evidence>